<proteinExistence type="predicted"/>
<dbReference type="Proteomes" id="UP000290560">
    <property type="component" value="Unassembled WGS sequence"/>
</dbReference>
<sequence>MLLDPRFVRPFVTCCSCDSETADALAVVRSFFNVDSTMTTHQLVEWIPCERCIFQQQRLEVTFFLHFPSSGLELPDRVDLSDGDAGVSTAENHPSSEAGASLRKPLQKVAAEQPTDALGSTMRTSADKGKGMVELEEVPERGYTMWELCEVED</sequence>
<feature type="region of interest" description="Disordered" evidence="1">
    <location>
        <begin position="78"/>
        <end position="129"/>
    </location>
</feature>
<gene>
    <name evidence="2" type="ORF">BHM03_00060292</name>
</gene>
<evidence type="ECO:0000313" key="2">
    <source>
        <dbReference type="EMBL" id="RZR75528.1"/>
    </source>
</evidence>
<dbReference type="EMBL" id="KV876896">
    <property type="protein sequence ID" value="RZR75528.1"/>
    <property type="molecule type" value="Genomic_DNA"/>
</dbReference>
<reference evidence="2" key="1">
    <citation type="journal article" date="2018" name="Data Brief">
        <title>Genome sequence data from 17 accessions of Ensete ventricosum, a staple food crop for millions in Ethiopia.</title>
        <authorList>
            <person name="Yemataw Z."/>
            <person name="Muzemil S."/>
            <person name="Ambachew D."/>
            <person name="Tripathi L."/>
            <person name="Tesfaye K."/>
            <person name="Chala A."/>
            <person name="Farbos A."/>
            <person name="O'Neill P."/>
            <person name="Moore K."/>
            <person name="Grant M."/>
            <person name="Studholme D.J."/>
        </authorList>
    </citation>
    <scope>NUCLEOTIDE SEQUENCE [LARGE SCALE GENOMIC DNA]</scope>
    <source>
        <tissue evidence="2">Leaf</tissue>
    </source>
</reference>
<evidence type="ECO:0000256" key="1">
    <source>
        <dbReference type="SAM" id="MobiDB-lite"/>
    </source>
</evidence>
<name>A0A445MMT2_ENSVE</name>
<dbReference type="AlphaFoldDB" id="A0A445MMT2"/>
<accession>A0A445MMT2</accession>
<organism evidence="2">
    <name type="scientific">Ensete ventricosum</name>
    <name type="common">Abyssinian banana</name>
    <name type="synonym">Musa ensete</name>
    <dbReference type="NCBI Taxonomy" id="4639"/>
    <lineage>
        <taxon>Eukaryota</taxon>
        <taxon>Viridiplantae</taxon>
        <taxon>Streptophyta</taxon>
        <taxon>Embryophyta</taxon>
        <taxon>Tracheophyta</taxon>
        <taxon>Spermatophyta</taxon>
        <taxon>Magnoliopsida</taxon>
        <taxon>Liliopsida</taxon>
        <taxon>Zingiberales</taxon>
        <taxon>Musaceae</taxon>
        <taxon>Ensete</taxon>
    </lineage>
</organism>
<protein>
    <submittedName>
        <fullName evidence="2">Uncharacterized protein</fullName>
    </submittedName>
</protein>